<sequence length="326" mass="37360">MGWFDSWSSSPSSGGDPLQKLDPKLREFLQREAPVKYDHAQSPHQPTPPAEDAPITPPQPVAAAPPSESDHQQQQQQQQQQQPPVPPQSLYQDGRYAHLWKNYKPQSVVEAETKSDHEKLMDVLEAYKERKAEIGKAALENCALEQAEWSECMKSGTVTARMTMCRDAVRKFERCYTIQNRFLKALGYLSVQDRSPEVEEDIQMHADRLYHRLMEQEAAIEEAKKEGKPVPKFEPLIPKPIIKITDGEKEISMAPHLQKQLKEQLEKVPEEERHAEEEAIKAELRAKAEVAARVQDIWAEQAREKEQRRKEGRLTIGDRVSGLFGW</sequence>
<organism evidence="2 3">
    <name type="scientific">Coniochaeta hoffmannii</name>
    <dbReference type="NCBI Taxonomy" id="91930"/>
    <lineage>
        <taxon>Eukaryota</taxon>
        <taxon>Fungi</taxon>
        <taxon>Dikarya</taxon>
        <taxon>Ascomycota</taxon>
        <taxon>Pezizomycotina</taxon>
        <taxon>Sordariomycetes</taxon>
        <taxon>Sordariomycetidae</taxon>
        <taxon>Coniochaetales</taxon>
        <taxon>Coniochaetaceae</taxon>
        <taxon>Coniochaeta</taxon>
    </lineage>
</organism>
<keyword evidence="3" id="KW-1185">Reference proteome</keyword>
<evidence type="ECO:0000313" key="3">
    <source>
        <dbReference type="Proteomes" id="UP001174691"/>
    </source>
</evidence>
<gene>
    <name evidence="2" type="ORF">NKR19_g3211</name>
</gene>
<evidence type="ECO:0000313" key="2">
    <source>
        <dbReference type="EMBL" id="KAJ9158512.1"/>
    </source>
</evidence>
<evidence type="ECO:0000256" key="1">
    <source>
        <dbReference type="SAM" id="MobiDB-lite"/>
    </source>
</evidence>
<dbReference type="Proteomes" id="UP001174691">
    <property type="component" value="Unassembled WGS sequence"/>
</dbReference>
<accession>A0AA38S426</accession>
<feature type="compositionally biased region" description="Low complexity" evidence="1">
    <location>
        <begin position="72"/>
        <end position="82"/>
    </location>
</feature>
<comment type="caution">
    <text evidence="2">The sequence shown here is derived from an EMBL/GenBank/DDBJ whole genome shotgun (WGS) entry which is preliminary data.</text>
</comment>
<reference evidence="2" key="1">
    <citation type="submission" date="2022-07" db="EMBL/GenBank/DDBJ databases">
        <title>Fungi with potential for degradation of polypropylene.</title>
        <authorList>
            <person name="Gostincar C."/>
        </authorList>
    </citation>
    <scope>NUCLEOTIDE SEQUENCE</scope>
    <source>
        <strain evidence="2">EXF-13287</strain>
    </source>
</reference>
<feature type="compositionally biased region" description="Pro residues" evidence="1">
    <location>
        <begin position="45"/>
        <end position="60"/>
    </location>
</feature>
<dbReference type="SUPFAM" id="SSF81995">
    <property type="entry name" value="beta-sandwich domain of Sec23/24"/>
    <property type="match status" value="1"/>
</dbReference>
<feature type="region of interest" description="Disordered" evidence="1">
    <location>
        <begin position="1"/>
        <end position="91"/>
    </location>
</feature>
<dbReference type="AlphaFoldDB" id="A0AA38S426"/>
<name>A0AA38S426_9PEZI</name>
<feature type="compositionally biased region" description="Low complexity" evidence="1">
    <location>
        <begin position="1"/>
        <end position="17"/>
    </location>
</feature>
<feature type="compositionally biased region" description="Basic and acidic residues" evidence="1">
    <location>
        <begin position="19"/>
        <end position="41"/>
    </location>
</feature>
<dbReference type="EMBL" id="JANBVN010000035">
    <property type="protein sequence ID" value="KAJ9158512.1"/>
    <property type="molecule type" value="Genomic_DNA"/>
</dbReference>
<proteinExistence type="predicted"/>
<protein>
    <submittedName>
        <fullName evidence="2">Autophagy-related protein 6</fullName>
    </submittedName>
</protein>